<dbReference type="OrthoDB" id="10258955at2759"/>
<dbReference type="InterPro" id="IPR035195">
    <property type="entry name" value="Emr1"/>
</dbReference>
<comment type="caution">
    <text evidence="3">The sequence shown here is derived from an EMBL/GenBank/DDBJ whole genome shotgun (WGS) entry which is preliminary data.</text>
</comment>
<dbReference type="AlphaFoldDB" id="A0A2G8SV30"/>
<dbReference type="SUPFAM" id="SSF51556">
    <property type="entry name" value="Metallo-dependent hydrolases"/>
    <property type="match status" value="1"/>
</dbReference>
<dbReference type="GO" id="GO:0007008">
    <property type="term" value="P:outer mitochondrial membrane organization"/>
    <property type="evidence" value="ECO:0007669"/>
    <property type="project" value="InterPro"/>
</dbReference>
<evidence type="ECO:0008006" key="5">
    <source>
        <dbReference type="Google" id="ProtNLM"/>
    </source>
</evidence>
<gene>
    <name evidence="3" type="ORF">GSI_01132</name>
</gene>
<dbReference type="Gene3D" id="3.20.20.140">
    <property type="entry name" value="Metal-dependent hydrolases"/>
    <property type="match status" value="1"/>
</dbReference>
<feature type="compositionally biased region" description="Pro residues" evidence="1">
    <location>
        <begin position="39"/>
        <end position="50"/>
    </location>
</feature>
<evidence type="ECO:0000256" key="2">
    <source>
        <dbReference type="SAM" id="Phobius"/>
    </source>
</evidence>
<name>A0A2G8SV30_9APHY</name>
<dbReference type="GO" id="GO:0005739">
    <property type="term" value="C:mitochondrion"/>
    <property type="evidence" value="ECO:0007669"/>
    <property type="project" value="GOC"/>
</dbReference>
<feature type="compositionally biased region" description="Polar residues" evidence="1">
    <location>
        <begin position="17"/>
        <end position="38"/>
    </location>
</feature>
<organism evidence="3 4">
    <name type="scientific">Ganoderma sinense ZZ0214-1</name>
    <dbReference type="NCBI Taxonomy" id="1077348"/>
    <lineage>
        <taxon>Eukaryota</taxon>
        <taxon>Fungi</taxon>
        <taxon>Dikarya</taxon>
        <taxon>Basidiomycota</taxon>
        <taxon>Agaricomycotina</taxon>
        <taxon>Agaricomycetes</taxon>
        <taxon>Polyporales</taxon>
        <taxon>Polyporaceae</taxon>
        <taxon>Ganoderma</taxon>
    </lineage>
</organism>
<evidence type="ECO:0000256" key="1">
    <source>
        <dbReference type="SAM" id="MobiDB-lite"/>
    </source>
</evidence>
<feature type="region of interest" description="Disordered" evidence="1">
    <location>
        <begin position="1"/>
        <end position="60"/>
    </location>
</feature>
<dbReference type="EMBL" id="AYKW01000001">
    <property type="protein sequence ID" value="PIL37438.1"/>
    <property type="molecule type" value="Genomic_DNA"/>
</dbReference>
<dbReference type="Proteomes" id="UP000230002">
    <property type="component" value="Unassembled WGS sequence"/>
</dbReference>
<sequence length="377" mass="40795">MSNLSSSSSITPTPSTFHNTPTATHPNSVYTAHNASGPSTPPSAGLPPASPNQSRMPVTPGVLRNIFSSSRTPLEERSLSRVAFFRALTVLLAALALYGLFSTLLSSSRNYRIYPQAISPALEDMLSRCASRNAAPLSPEDNLPFLRNRDSNDRFEAGTRATVIKNVTLWTGARNGTEIVYGDILLDKGLVQAIGYVPEWDYSKYDTDVIDAQGGWVTPGLVDLHSHVGVVSAPVTAGGLELDSPNGPILPWLRSIDALNTHDASFAHAIAGGVTTVQVLPDSGHNAIGKSARYTNGDGKRMSDIEHDLWWTGLGVIPAGGQAFMIKLRKTSLRTPTSMIIEPPPTLNGSRRDPYEPRWRHLMYVFDLASSSRPIWP</sequence>
<dbReference type="InterPro" id="IPR050138">
    <property type="entry name" value="DHOase/Allantoinase_Hydrolase"/>
</dbReference>
<evidence type="ECO:0000313" key="3">
    <source>
        <dbReference type="EMBL" id="PIL37438.1"/>
    </source>
</evidence>
<dbReference type="PANTHER" id="PTHR43668:SF5">
    <property type="entry name" value="AMIDOHYDROLASE 3 DOMAIN-CONTAINING PROTEIN"/>
    <property type="match status" value="1"/>
</dbReference>
<dbReference type="GO" id="GO:0004038">
    <property type="term" value="F:allantoinase activity"/>
    <property type="evidence" value="ECO:0007669"/>
    <property type="project" value="TreeGrafter"/>
</dbReference>
<keyword evidence="2" id="KW-0472">Membrane</keyword>
<dbReference type="Pfam" id="PF17237">
    <property type="entry name" value="Emr1"/>
    <property type="match status" value="1"/>
</dbReference>
<evidence type="ECO:0000313" key="4">
    <source>
        <dbReference type="Proteomes" id="UP000230002"/>
    </source>
</evidence>
<keyword evidence="2" id="KW-1133">Transmembrane helix</keyword>
<reference evidence="3 4" key="1">
    <citation type="journal article" date="2015" name="Sci. Rep.">
        <title>Chromosome-level genome map provides insights into diverse defense mechanisms in the medicinal fungus Ganoderma sinense.</title>
        <authorList>
            <person name="Zhu Y."/>
            <person name="Xu J."/>
            <person name="Sun C."/>
            <person name="Zhou S."/>
            <person name="Xu H."/>
            <person name="Nelson D.R."/>
            <person name="Qian J."/>
            <person name="Song J."/>
            <person name="Luo H."/>
            <person name="Xiang L."/>
            <person name="Li Y."/>
            <person name="Xu Z."/>
            <person name="Ji A."/>
            <person name="Wang L."/>
            <person name="Lu S."/>
            <person name="Hayward A."/>
            <person name="Sun W."/>
            <person name="Li X."/>
            <person name="Schwartz D.C."/>
            <person name="Wang Y."/>
            <person name="Chen S."/>
        </authorList>
    </citation>
    <scope>NUCLEOTIDE SEQUENCE [LARGE SCALE GENOMIC DNA]</scope>
    <source>
        <strain evidence="3 4">ZZ0214-1</strain>
    </source>
</reference>
<keyword evidence="2" id="KW-0812">Transmembrane</keyword>
<accession>A0A2G8SV30</accession>
<dbReference type="PANTHER" id="PTHR43668">
    <property type="entry name" value="ALLANTOINASE"/>
    <property type="match status" value="1"/>
</dbReference>
<dbReference type="GO" id="GO:0006145">
    <property type="term" value="P:purine nucleobase catabolic process"/>
    <property type="evidence" value="ECO:0007669"/>
    <property type="project" value="TreeGrafter"/>
</dbReference>
<dbReference type="InterPro" id="IPR032466">
    <property type="entry name" value="Metal_Hydrolase"/>
</dbReference>
<feature type="compositionally biased region" description="Low complexity" evidence="1">
    <location>
        <begin position="1"/>
        <end position="16"/>
    </location>
</feature>
<keyword evidence="4" id="KW-1185">Reference proteome</keyword>
<protein>
    <recommendedName>
        <fullName evidence="5">Amidohydrolase-related domain-containing protein</fullName>
    </recommendedName>
</protein>
<dbReference type="InterPro" id="IPR011059">
    <property type="entry name" value="Metal-dep_hydrolase_composite"/>
</dbReference>
<dbReference type="STRING" id="1077348.A0A2G8SV30"/>
<dbReference type="SUPFAM" id="SSF51338">
    <property type="entry name" value="Composite domain of metallo-dependent hydrolases"/>
    <property type="match status" value="1"/>
</dbReference>
<proteinExistence type="predicted"/>
<feature type="transmembrane region" description="Helical" evidence="2">
    <location>
        <begin position="83"/>
        <end position="105"/>
    </location>
</feature>